<keyword evidence="3" id="KW-1185">Reference proteome</keyword>
<organism evidence="2 3">
    <name type="scientific">Kordia algicida OT-1</name>
    <dbReference type="NCBI Taxonomy" id="391587"/>
    <lineage>
        <taxon>Bacteria</taxon>
        <taxon>Pseudomonadati</taxon>
        <taxon>Bacteroidota</taxon>
        <taxon>Flavobacteriia</taxon>
        <taxon>Flavobacteriales</taxon>
        <taxon>Flavobacteriaceae</taxon>
        <taxon>Kordia</taxon>
    </lineage>
</organism>
<dbReference type="EMBL" id="ABIB01000004">
    <property type="protein sequence ID" value="EDP96394.1"/>
    <property type="molecule type" value="Genomic_DNA"/>
</dbReference>
<gene>
    <name evidence="2" type="ORF">KAOT1_03257</name>
</gene>
<keyword evidence="1" id="KW-0812">Transmembrane</keyword>
<dbReference type="Proteomes" id="UP000002945">
    <property type="component" value="Unassembled WGS sequence"/>
</dbReference>
<dbReference type="AlphaFoldDB" id="A9DVA2"/>
<sequence>MVSETQFLVAIYAMEAIIILFIIRYFYVKQNRKKMKKNEVDDEIEKELRNKNLKK</sequence>
<dbReference type="STRING" id="391587.KAOT1_03257"/>
<accession>A9DVA2</accession>
<dbReference type="HOGENOM" id="CLU_3008384_0_0_10"/>
<feature type="transmembrane region" description="Helical" evidence="1">
    <location>
        <begin position="6"/>
        <end position="27"/>
    </location>
</feature>
<keyword evidence="1" id="KW-1133">Transmembrane helix</keyword>
<evidence type="ECO:0000313" key="3">
    <source>
        <dbReference type="Proteomes" id="UP000002945"/>
    </source>
</evidence>
<evidence type="ECO:0000256" key="1">
    <source>
        <dbReference type="SAM" id="Phobius"/>
    </source>
</evidence>
<comment type="caution">
    <text evidence="2">The sequence shown here is derived from an EMBL/GenBank/DDBJ whole genome shotgun (WGS) entry which is preliminary data.</text>
</comment>
<dbReference type="RefSeq" id="WP_007093224.1">
    <property type="nucleotide sequence ID" value="NZ_CP142125.1"/>
</dbReference>
<name>A9DVA2_9FLAO</name>
<reference evidence="2 3" key="1">
    <citation type="journal article" date="2011" name="J. Bacteriol.">
        <title>Genome sequence of the algicidal bacterium Kordia algicida OT-1.</title>
        <authorList>
            <person name="Lee H.S."/>
            <person name="Kang S.G."/>
            <person name="Kwon K.K."/>
            <person name="Lee J.H."/>
            <person name="Kim S.J."/>
        </authorList>
    </citation>
    <scope>NUCLEOTIDE SEQUENCE [LARGE SCALE GENOMIC DNA]</scope>
    <source>
        <strain evidence="2 3">OT-1</strain>
    </source>
</reference>
<keyword evidence="1" id="KW-0472">Membrane</keyword>
<protein>
    <submittedName>
        <fullName evidence="2">Uncharacterized protein</fullName>
    </submittedName>
</protein>
<evidence type="ECO:0000313" key="2">
    <source>
        <dbReference type="EMBL" id="EDP96394.1"/>
    </source>
</evidence>
<proteinExistence type="predicted"/>